<dbReference type="HOGENOM" id="CLU_742540_0_0_1"/>
<keyword evidence="3" id="KW-1185">Reference proteome</keyword>
<reference evidence="2" key="2">
    <citation type="submission" date="2015-06" db="UniProtKB">
        <authorList>
            <consortium name="EnsemblMetazoa"/>
        </authorList>
    </citation>
    <scope>IDENTIFICATION</scope>
</reference>
<name>T1KNC2_TETUR</name>
<proteinExistence type="predicted"/>
<evidence type="ECO:0000256" key="1">
    <source>
        <dbReference type="SAM" id="Phobius"/>
    </source>
</evidence>
<feature type="transmembrane region" description="Helical" evidence="1">
    <location>
        <begin position="411"/>
        <end position="435"/>
    </location>
</feature>
<dbReference type="EnsemblMetazoa" id="tetur16g00450.1">
    <property type="protein sequence ID" value="tetur16g00450.1"/>
    <property type="gene ID" value="tetur16g00450"/>
</dbReference>
<evidence type="ECO:0000313" key="2">
    <source>
        <dbReference type="EnsemblMetazoa" id="tetur16g00450.1"/>
    </source>
</evidence>
<accession>T1KNC2</accession>
<evidence type="ECO:0008006" key="4">
    <source>
        <dbReference type="Google" id="ProtNLM"/>
    </source>
</evidence>
<dbReference type="AlphaFoldDB" id="T1KNC2"/>
<keyword evidence="1" id="KW-1133">Transmembrane helix</keyword>
<evidence type="ECO:0000313" key="3">
    <source>
        <dbReference type="Proteomes" id="UP000015104"/>
    </source>
</evidence>
<sequence length="439" mass="50216">MNKNYQFKIGFLTWPPLGVYDPKRKKFDGWTADFLNEELRLYDSINNTPIAVNSPIHGNCDPNGNCTDLLGLIQRGEIDFSEKPYPFATLSGSMDGIAPGPVHSDVSCKIASALPEIGTIREDVLKSLSIFTSDAIVLLTFLYLFLLSIPFLLWFFKSKFLNKSASPPLIWPLICAILRQGSSQLDLLCPVTLRCIWMSITIAIFFIGALYSGSFTTDLASKAPSKKINTLADIARSDRAPYLLQEPLCPNMLNYASPQDKRDIERRISAKVLGQFNFVLIRREKKIEECVFIATPQEIEQVRISYCAIEPNWPMPEWYSSDASFPVYLLFSVFNSNLPPDALKTIYDLHIRLFESNLDTYLQWKWKYQVEKFLDVFRLGCLHKTTIGFKPDLYRFNQLDSENYVQFFTSYLFIIPICILVLLGECLSVWIISIMNNQD</sequence>
<organism evidence="2 3">
    <name type="scientific">Tetranychus urticae</name>
    <name type="common">Two-spotted spider mite</name>
    <dbReference type="NCBI Taxonomy" id="32264"/>
    <lineage>
        <taxon>Eukaryota</taxon>
        <taxon>Metazoa</taxon>
        <taxon>Ecdysozoa</taxon>
        <taxon>Arthropoda</taxon>
        <taxon>Chelicerata</taxon>
        <taxon>Arachnida</taxon>
        <taxon>Acari</taxon>
        <taxon>Acariformes</taxon>
        <taxon>Trombidiformes</taxon>
        <taxon>Prostigmata</taxon>
        <taxon>Eleutherengona</taxon>
        <taxon>Raphignathae</taxon>
        <taxon>Tetranychoidea</taxon>
        <taxon>Tetranychidae</taxon>
        <taxon>Tetranychus</taxon>
    </lineage>
</organism>
<feature type="transmembrane region" description="Helical" evidence="1">
    <location>
        <begin position="135"/>
        <end position="156"/>
    </location>
</feature>
<feature type="transmembrane region" description="Helical" evidence="1">
    <location>
        <begin position="191"/>
        <end position="212"/>
    </location>
</feature>
<dbReference type="EMBL" id="CAEY01000275">
    <property type="status" value="NOT_ANNOTATED_CDS"/>
    <property type="molecule type" value="Genomic_DNA"/>
</dbReference>
<reference evidence="3" key="1">
    <citation type="submission" date="2011-08" db="EMBL/GenBank/DDBJ databases">
        <authorList>
            <person name="Rombauts S."/>
        </authorList>
    </citation>
    <scope>NUCLEOTIDE SEQUENCE</scope>
    <source>
        <strain evidence="3">London</strain>
    </source>
</reference>
<protein>
    <recommendedName>
        <fullName evidence="4">Ionotropic glutamate receptor C-terminal domain-containing protein</fullName>
    </recommendedName>
</protein>
<keyword evidence="1" id="KW-0812">Transmembrane</keyword>
<keyword evidence="1" id="KW-0472">Membrane</keyword>
<dbReference type="Proteomes" id="UP000015104">
    <property type="component" value="Unassembled WGS sequence"/>
</dbReference>